<reference evidence="2" key="1">
    <citation type="journal article" date="2022" name="Int. J. Mol. Sci.">
        <title>Draft Genome of Tanacetum Coccineum: Genomic Comparison of Closely Related Tanacetum-Family Plants.</title>
        <authorList>
            <person name="Yamashiro T."/>
            <person name="Shiraishi A."/>
            <person name="Nakayama K."/>
            <person name="Satake H."/>
        </authorList>
    </citation>
    <scope>NUCLEOTIDE SEQUENCE</scope>
</reference>
<proteinExistence type="predicted"/>
<sequence length="114" mass="13339">MKMTDKYCPRGEIKKLKVEMWNLKVQGTDVVSYNKHFQELALMCARMFPEESDKIEKMQLNFATELMDKKINTFAERQADNKRKFDDISKNNKNQAIKPPKSINNGLAYTTGTW</sequence>
<evidence type="ECO:0000256" key="1">
    <source>
        <dbReference type="SAM" id="MobiDB-lite"/>
    </source>
</evidence>
<organism evidence="2 3">
    <name type="scientific">Tanacetum coccineum</name>
    <dbReference type="NCBI Taxonomy" id="301880"/>
    <lineage>
        <taxon>Eukaryota</taxon>
        <taxon>Viridiplantae</taxon>
        <taxon>Streptophyta</taxon>
        <taxon>Embryophyta</taxon>
        <taxon>Tracheophyta</taxon>
        <taxon>Spermatophyta</taxon>
        <taxon>Magnoliopsida</taxon>
        <taxon>eudicotyledons</taxon>
        <taxon>Gunneridae</taxon>
        <taxon>Pentapetalae</taxon>
        <taxon>asterids</taxon>
        <taxon>campanulids</taxon>
        <taxon>Asterales</taxon>
        <taxon>Asteraceae</taxon>
        <taxon>Asteroideae</taxon>
        <taxon>Anthemideae</taxon>
        <taxon>Anthemidinae</taxon>
        <taxon>Tanacetum</taxon>
    </lineage>
</organism>
<keyword evidence="3" id="KW-1185">Reference proteome</keyword>
<evidence type="ECO:0000313" key="2">
    <source>
        <dbReference type="EMBL" id="GJT45059.1"/>
    </source>
</evidence>
<evidence type="ECO:0008006" key="4">
    <source>
        <dbReference type="Google" id="ProtNLM"/>
    </source>
</evidence>
<evidence type="ECO:0000313" key="3">
    <source>
        <dbReference type="Proteomes" id="UP001151760"/>
    </source>
</evidence>
<reference evidence="2" key="2">
    <citation type="submission" date="2022-01" db="EMBL/GenBank/DDBJ databases">
        <authorList>
            <person name="Yamashiro T."/>
            <person name="Shiraishi A."/>
            <person name="Satake H."/>
            <person name="Nakayama K."/>
        </authorList>
    </citation>
    <scope>NUCLEOTIDE SEQUENCE</scope>
</reference>
<gene>
    <name evidence="2" type="ORF">Tco_0953774</name>
</gene>
<comment type="caution">
    <text evidence="2">The sequence shown here is derived from an EMBL/GenBank/DDBJ whole genome shotgun (WGS) entry which is preliminary data.</text>
</comment>
<protein>
    <recommendedName>
        <fullName evidence="4">Reverse transcriptase domain-containing protein</fullName>
    </recommendedName>
</protein>
<dbReference type="Proteomes" id="UP001151760">
    <property type="component" value="Unassembled WGS sequence"/>
</dbReference>
<feature type="region of interest" description="Disordered" evidence="1">
    <location>
        <begin position="82"/>
        <end position="114"/>
    </location>
</feature>
<dbReference type="EMBL" id="BQNB010015867">
    <property type="protein sequence ID" value="GJT45059.1"/>
    <property type="molecule type" value="Genomic_DNA"/>
</dbReference>
<accession>A0ABQ5E461</accession>
<name>A0ABQ5E461_9ASTR</name>
<feature type="compositionally biased region" description="Polar residues" evidence="1">
    <location>
        <begin position="102"/>
        <end position="114"/>
    </location>
</feature>